<feature type="binding site" evidence="5">
    <location>
        <position position="170"/>
    </location>
    <ligand>
        <name>Mg(2+)</name>
        <dbReference type="ChEBI" id="CHEBI:18420"/>
    </ligand>
</feature>
<feature type="domain" description="Methyltransferase type 11" evidence="6">
    <location>
        <begin position="98"/>
        <end position="196"/>
    </location>
</feature>
<dbReference type="InterPro" id="IPR010233">
    <property type="entry name" value="UbiG_MeTrfase"/>
</dbReference>
<comment type="catalytic activity">
    <reaction evidence="5">
        <text>a 3,4-dihydroxy-5-(all-trans-polyprenyl)benzoate + S-adenosyl-L-methionine = a 4-hydroxy-3-methoxy-5-(all-trans-polyprenyl)benzoate + S-adenosyl-L-homocysteine + H(+)</text>
        <dbReference type="Rhea" id="RHEA:44452"/>
        <dbReference type="Rhea" id="RHEA-COMP:10930"/>
        <dbReference type="Rhea" id="RHEA-COMP:10931"/>
        <dbReference type="ChEBI" id="CHEBI:15378"/>
        <dbReference type="ChEBI" id="CHEBI:57856"/>
        <dbReference type="ChEBI" id="CHEBI:59789"/>
        <dbReference type="ChEBI" id="CHEBI:64694"/>
        <dbReference type="ChEBI" id="CHEBI:84443"/>
        <dbReference type="EC" id="2.1.1.114"/>
    </reaction>
</comment>
<feature type="binding site" evidence="5">
    <location>
        <position position="62"/>
    </location>
    <ligand>
        <name>S-adenosyl-L-methionine</name>
        <dbReference type="ChEBI" id="CHEBI:59789"/>
    </ligand>
</feature>
<feature type="binding site" evidence="5">
    <location>
        <position position="169"/>
    </location>
    <ligand>
        <name>S-adenosyl-L-methionine</name>
        <dbReference type="ChEBI" id="CHEBI:59789"/>
    </ligand>
</feature>
<dbReference type="EC" id="2.1.1.-" evidence="5"/>
<evidence type="ECO:0000259" key="6">
    <source>
        <dbReference type="Pfam" id="PF08241"/>
    </source>
</evidence>
<dbReference type="GO" id="GO:0120537">
    <property type="term" value="F:3-demethylubiquinone 3-O-methyltransferase activity"/>
    <property type="evidence" value="ECO:0007669"/>
    <property type="project" value="RHEA"/>
</dbReference>
<dbReference type="InParanoid" id="A0A4S2N4X7"/>
<comment type="subunit">
    <text evidence="5">Component of a multi-subunit COQ enzyme complex, composed of at least COQ3, COQ4, COQ5, COQ6, COQ7 and COQ9.</text>
</comment>
<comment type="subcellular location">
    <subcellularLocation>
        <location evidence="5">Mitochondrion inner membrane</location>
        <topology evidence="5">Peripheral membrane protein</topology>
        <orientation evidence="5">Matrix side</orientation>
    </subcellularLocation>
</comment>
<dbReference type="GO" id="GO:0031314">
    <property type="term" value="C:extrinsic component of mitochondrial inner membrane"/>
    <property type="evidence" value="ECO:0007669"/>
    <property type="project" value="UniProtKB-UniRule"/>
</dbReference>
<evidence type="ECO:0000313" key="7">
    <source>
        <dbReference type="EMBL" id="TGZ84094.1"/>
    </source>
</evidence>
<evidence type="ECO:0000313" key="8">
    <source>
        <dbReference type="Proteomes" id="UP000298138"/>
    </source>
</evidence>
<evidence type="ECO:0000256" key="3">
    <source>
        <dbReference type="ARBA" id="ARBA00022688"/>
    </source>
</evidence>
<dbReference type="GO" id="GO:0032259">
    <property type="term" value="P:methylation"/>
    <property type="evidence" value="ECO:0007669"/>
    <property type="project" value="UniProtKB-KW"/>
</dbReference>
<dbReference type="UniPathway" id="UPA00232"/>
<comment type="similarity">
    <text evidence="5">Belongs to the class I-like SAM-binding methyltransferase superfamily. UbiG/COQ3 family.</text>
</comment>
<dbReference type="CDD" id="cd02440">
    <property type="entry name" value="AdoMet_MTases"/>
    <property type="match status" value="1"/>
</dbReference>
<dbReference type="PANTHER" id="PTHR43464">
    <property type="entry name" value="METHYLTRANSFERASE"/>
    <property type="match status" value="1"/>
</dbReference>
<feature type="binding site" evidence="5">
    <location>
        <position position="101"/>
    </location>
    <ligand>
        <name>S-adenosyl-L-methionine</name>
        <dbReference type="ChEBI" id="CHEBI:59789"/>
    </ligand>
</feature>
<comment type="function">
    <text evidence="5">O-methyltransferase required for two non-consecutive steps during ubiquinone biosynthesis. Catalyzes the 2 O-methylation of 3,4-dihydroxy-5-(all-trans-polyprenyl)benzoic acid into 4-hydroxy-3-methoxy-5-(all-trans-polyprenyl)benzoic acid. Also catalyzes the last step of ubiquinone biosynthesis by mediating methylation of 3-demethylubiquinone into ubiquinone. Also able to mediate the methylation of 3-demethylubiquinol into ubiquinol.</text>
</comment>
<dbReference type="OrthoDB" id="3265906at2759"/>
<keyword evidence="3 5" id="KW-0831">Ubiquinone biosynthesis</keyword>
<dbReference type="AlphaFoldDB" id="A0A4S2N4X7"/>
<keyword evidence="5" id="KW-0472">Membrane</keyword>
<feature type="binding site" evidence="5">
    <location>
        <position position="174"/>
    </location>
    <ligand>
        <name>Mg(2+)</name>
        <dbReference type="ChEBI" id="CHEBI:18420"/>
    </ligand>
</feature>
<keyword evidence="5" id="KW-0479">Metal-binding</keyword>
<dbReference type="PANTHER" id="PTHR43464:SF19">
    <property type="entry name" value="UBIQUINONE BIOSYNTHESIS O-METHYLTRANSFERASE, MITOCHONDRIAL"/>
    <property type="match status" value="1"/>
</dbReference>
<sequence>MPPRPLSPRLFRIPLPNTPRCIRHRSSSSLDPSEVQHFNQLASEWWDPHGSSRLLHLMNPLRLRFIESCLRSSPVTEPPDSPASTPEIARSRTNRRFLDVGCGGGILAESLARLPTTESVLAIDPTPGVLDIAKAHMRTDPALKRKLQYRASTIEDVLEEEMFDVVTTMEVVEHVTSPFPFLQSCLTHVRPGGWLIGSTIARHPVSYITTKLIAEDVMRIVPRGTHDWNKYVNAGELEGFFAGEREVVECRVLGCVYVPGFGWREVRGSERVGNYFFGVRKR</sequence>
<dbReference type="STRING" id="341454.A0A4S2N4X7"/>
<comment type="catalytic activity">
    <reaction evidence="5">
        <text>a 3-demethylubiquinol + S-adenosyl-L-methionine = a ubiquinol + S-adenosyl-L-homocysteine + H(+)</text>
        <dbReference type="Rhea" id="RHEA:44380"/>
        <dbReference type="Rhea" id="RHEA-COMP:9566"/>
        <dbReference type="Rhea" id="RHEA-COMP:10914"/>
        <dbReference type="ChEBI" id="CHEBI:15378"/>
        <dbReference type="ChEBI" id="CHEBI:17976"/>
        <dbReference type="ChEBI" id="CHEBI:57856"/>
        <dbReference type="ChEBI" id="CHEBI:59789"/>
        <dbReference type="ChEBI" id="CHEBI:84422"/>
        <dbReference type="EC" id="2.1.1.64"/>
    </reaction>
</comment>
<proteinExistence type="inferred from homology"/>
<dbReference type="Proteomes" id="UP000298138">
    <property type="component" value="Unassembled WGS sequence"/>
</dbReference>
<dbReference type="InterPro" id="IPR029063">
    <property type="entry name" value="SAM-dependent_MTases_sf"/>
</dbReference>
<keyword evidence="8" id="KW-1185">Reference proteome</keyword>
<dbReference type="Pfam" id="PF08241">
    <property type="entry name" value="Methyltransf_11"/>
    <property type="match status" value="1"/>
</dbReference>
<gene>
    <name evidence="5" type="primary">COQ3</name>
    <name evidence="7" type="ORF">EX30DRAFT_302717</name>
</gene>
<feature type="binding site" evidence="5">
    <location>
        <position position="124"/>
    </location>
    <ligand>
        <name>S-adenosyl-L-methionine</name>
        <dbReference type="ChEBI" id="CHEBI:59789"/>
    </ligand>
</feature>
<dbReference type="NCBIfam" id="TIGR01983">
    <property type="entry name" value="UbiG"/>
    <property type="match status" value="1"/>
</dbReference>
<dbReference type="InterPro" id="IPR013216">
    <property type="entry name" value="Methyltransf_11"/>
</dbReference>
<keyword evidence="5" id="KW-0999">Mitochondrion inner membrane</keyword>
<protein>
    <recommendedName>
        <fullName evidence="5">Ubiquinone biosynthesis O-methyltransferase, mitochondrial</fullName>
    </recommendedName>
    <alternativeName>
        <fullName evidence="5">3-demethylubiquinol 3-O-methyltransferase</fullName>
        <ecNumber evidence="5">2.1.1.64</ecNumber>
    </alternativeName>
    <alternativeName>
        <fullName evidence="5">3-demethylubiquinone 3-O-methyltransferase</fullName>
        <ecNumber evidence="5">2.1.1.-</ecNumber>
    </alternativeName>
    <alternativeName>
        <fullName evidence="5">Polyprenyldihydroxybenzoate methyltransferase</fullName>
        <ecNumber evidence="5">2.1.1.114</ecNumber>
    </alternativeName>
</protein>
<feature type="binding site" evidence="5">
    <location>
        <position position="173"/>
    </location>
    <ligand>
        <name>Mg(2+)</name>
        <dbReference type="ChEBI" id="CHEBI:18420"/>
    </ligand>
</feature>
<reference evidence="7 8" key="1">
    <citation type="submission" date="2019-04" db="EMBL/GenBank/DDBJ databases">
        <title>Comparative genomics and transcriptomics to analyze fruiting body development in filamentous ascomycetes.</title>
        <authorList>
            <consortium name="DOE Joint Genome Institute"/>
            <person name="Lutkenhaus R."/>
            <person name="Traeger S."/>
            <person name="Breuer J."/>
            <person name="Kuo A."/>
            <person name="Lipzen A."/>
            <person name="Pangilinan J."/>
            <person name="Dilworth D."/>
            <person name="Sandor L."/>
            <person name="Poggeler S."/>
            <person name="Barry K."/>
            <person name="Grigoriev I.V."/>
            <person name="Nowrousian M."/>
        </authorList>
    </citation>
    <scope>NUCLEOTIDE SEQUENCE [LARGE SCALE GENOMIC DNA]</scope>
    <source>
        <strain evidence="7 8">CBS 389.68</strain>
    </source>
</reference>
<dbReference type="SUPFAM" id="SSF53335">
    <property type="entry name" value="S-adenosyl-L-methionine-dependent methyltransferases"/>
    <property type="match status" value="1"/>
</dbReference>
<dbReference type="Gene3D" id="3.40.50.150">
    <property type="entry name" value="Vaccinia Virus protein VP39"/>
    <property type="match status" value="1"/>
</dbReference>
<comment type="cofactor">
    <cofactor evidence="5">
        <name>Mg(2+)</name>
        <dbReference type="ChEBI" id="CHEBI:18420"/>
    </cofactor>
</comment>
<accession>A0A4S2N4X7</accession>
<dbReference type="FunCoup" id="A0A4S2N4X7">
    <property type="interactions" value="324"/>
</dbReference>
<comment type="catalytic activity">
    <reaction evidence="5">
        <text>a 3-demethylubiquinone + S-adenosyl-L-methionine = a ubiquinone + S-adenosyl-L-homocysteine</text>
        <dbReference type="Rhea" id="RHEA:81215"/>
        <dbReference type="Rhea" id="RHEA-COMP:9565"/>
        <dbReference type="Rhea" id="RHEA-COMP:19654"/>
        <dbReference type="ChEBI" id="CHEBI:16389"/>
        <dbReference type="ChEBI" id="CHEBI:57856"/>
        <dbReference type="ChEBI" id="CHEBI:59789"/>
        <dbReference type="ChEBI" id="CHEBI:231825"/>
    </reaction>
</comment>
<keyword evidence="5" id="KW-0460">Magnesium</keyword>
<organism evidence="7 8">
    <name type="scientific">Ascodesmis nigricans</name>
    <dbReference type="NCBI Taxonomy" id="341454"/>
    <lineage>
        <taxon>Eukaryota</taxon>
        <taxon>Fungi</taxon>
        <taxon>Dikarya</taxon>
        <taxon>Ascomycota</taxon>
        <taxon>Pezizomycotina</taxon>
        <taxon>Pezizomycetes</taxon>
        <taxon>Pezizales</taxon>
        <taxon>Ascodesmidaceae</taxon>
        <taxon>Ascodesmis</taxon>
    </lineage>
</organism>
<evidence type="ECO:0000256" key="4">
    <source>
        <dbReference type="ARBA" id="ARBA00022691"/>
    </source>
</evidence>
<keyword evidence="5" id="KW-0496">Mitochondrion</keyword>
<keyword evidence="4 5" id="KW-0949">S-adenosyl-L-methionine</keyword>
<dbReference type="GO" id="GO:0046872">
    <property type="term" value="F:metal ion binding"/>
    <property type="evidence" value="ECO:0007669"/>
    <property type="project" value="UniProtKB-KW"/>
</dbReference>
<name>A0A4S2N4X7_9PEZI</name>
<dbReference type="EC" id="2.1.1.64" evidence="5"/>
<dbReference type="EC" id="2.1.1.114" evidence="5"/>
<dbReference type="HAMAP" id="MF_00472">
    <property type="entry name" value="UbiG"/>
    <property type="match status" value="1"/>
</dbReference>
<dbReference type="GO" id="GO:0010420">
    <property type="term" value="F:polyprenyldihydroxybenzoate methyltransferase activity"/>
    <property type="evidence" value="ECO:0007669"/>
    <property type="project" value="UniProtKB-UniRule"/>
</dbReference>
<comment type="pathway">
    <text evidence="5">Cofactor biosynthesis; ubiquinone biosynthesis.</text>
</comment>
<keyword evidence="2 5" id="KW-0808">Transferase</keyword>
<dbReference type="EMBL" id="ML220113">
    <property type="protein sequence ID" value="TGZ84094.1"/>
    <property type="molecule type" value="Genomic_DNA"/>
</dbReference>
<keyword evidence="1 5" id="KW-0489">Methyltransferase</keyword>
<evidence type="ECO:0000256" key="5">
    <source>
        <dbReference type="HAMAP-Rule" id="MF_03190"/>
    </source>
</evidence>
<evidence type="ECO:0000256" key="2">
    <source>
        <dbReference type="ARBA" id="ARBA00022679"/>
    </source>
</evidence>
<dbReference type="GO" id="GO:0061542">
    <property type="term" value="F:3-demethylubiquinol 3-O-methyltransferase activity"/>
    <property type="evidence" value="ECO:0007669"/>
    <property type="project" value="UniProtKB-UniRule"/>
</dbReference>
<evidence type="ECO:0000256" key="1">
    <source>
        <dbReference type="ARBA" id="ARBA00022603"/>
    </source>
</evidence>